<gene>
    <name evidence="2" type="ORF">ES319_A06G048000v1</name>
</gene>
<evidence type="ECO:0000256" key="1">
    <source>
        <dbReference type="SAM" id="MobiDB-lite"/>
    </source>
</evidence>
<protein>
    <submittedName>
        <fullName evidence="2">Uncharacterized protein</fullName>
    </submittedName>
</protein>
<evidence type="ECO:0000313" key="3">
    <source>
        <dbReference type="Proteomes" id="UP000327439"/>
    </source>
</evidence>
<feature type="region of interest" description="Disordered" evidence="1">
    <location>
        <begin position="1"/>
        <end position="33"/>
    </location>
</feature>
<organism evidence="2 3">
    <name type="scientific">Gossypium barbadense</name>
    <name type="common">Sea Island cotton</name>
    <name type="synonym">Hibiscus barbadensis</name>
    <dbReference type="NCBI Taxonomy" id="3634"/>
    <lineage>
        <taxon>Eukaryota</taxon>
        <taxon>Viridiplantae</taxon>
        <taxon>Streptophyta</taxon>
        <taxon>Embryophyta</taxon>
        <taxon>Tracheophyta</taxon>
        <taxon>Spermatophyta</taxon>
        <taxon>Magnoliopsida</taxon>
        <taxon>eudicotyledons</taxon>
        <taxon>Gunneridae</taxon>
        <taxon>Pentapetalae</taxon>
        <taxon>rosids</taxon>
        <taxon>malvids</taxon>
        <taxon>Malvales</taxon>
        <taxon>Malvaceae</taxon>
        <taxon>Malvoideae</taxon>
        <taxon>Gossypium</taxon>
    </lineage>
</organism>
<dbReference type="AlphaFoldDB" id="A0A5J5VA44"/>
<evidence type="ECO:0000313" key="2">
    <source>
        <dbReference type="EMBL" id="KAB2076540.1"/>
    </source>
</evidence>
<accession>A0A5J5VA44</accession>
<dbReference type="OrthoDB" id="925037at2759"/>
<name>A0A5J5VA44_GOSBA</name>
<sequence>MDGEANLPVPPSGNLVRSIPNQDTSSSSSPPGLIRDVQAAFKRHRSLGLPGTIQTNGIVPRRTVVPQRAASRNVGANAGANKSRDCISSSHGQLVKDKFMVGEYQEDASNTTHSITGILVGLPGTIQTNGIVPRRIVVPQRAASRNVGANAGANKSRDCISSSHGQLVKDKFMVGEYQEDASNTTHSITGILVGLPGTIQTNGIVPRRTVVPQRAASRNVGANAGANKSRDCISSSHGQLVKDKFMVGEYQEDASNTTHSITGTITKTFDEDFNPFDVGRDPPKEFVDKKENYLIPSHDVESKHAECQRKVQFLTGDNATSQGADDGMAIGLENLSSHMDSLSLTEMEWDAVNQVEASTVVNNESKHRHFRTQNLAPL</sequence>
<dbReference type="Proteomes" id="UP000327439">
    <property type="component" value="Chromosome A06"/>
</dbReference>
<feature type="compositionally biased region" description="Polar residues" evidence="1">
    <location>
        <begin position="19"/>
        <end position="30"/>
    </location>
</feature>
<proteinExistence type="predicted"/>
<keyword evidence="3" id="KW-1185">Reference proteome</keyword>
<reference evidence="3" key="1">
    <citation type="journal article" date="2020" name="Nat. Genet.">
        <title>Genomic diversifications of five Gossypium allopolyploid species and their impact on cotton improvement.</title>
        <authorList>
            <person name="Chen Z.J."/>
            <person name="Sreedasyam A."/>
            <person name="Ando A."/>
            <person name="Song Q."/>
            <person name="De Santiago L.M."/>
            <person name="Hulse-Kemp A.M."/>
            <person name="Ding M."/>
            <person name="Ye W."/>
            <person name="Kirkbride R.C."/>
            <person name="Jenkins J."/>
            <person name="Plott C."/>
            <person name="Lovell J."/>
            <person name="Lin Y.M."/>
            <person name="Vaughn R."/>
            <person name="Liu B."/>
            <person name="Simpson S."/>
            <person name="Scheffler B.E."/>
            <person name="Wen L."/>
            <person name="Saski C.A."/>
            <person name="Grover C.E."/>
            <person name="Hu G."/>
            <person name="Conover J.L."/>
            <person name="Carlson J.W."/>
            <person name="Shu S."/>
            <person name="Boston L.B."/>
            <person name="Williams M."/>
            <person name="Peterson D.G."/>
            <person name="McGee K."/>
            <person name="Jones D.C."/>
            <person name="Wendel J.F."/>
            <person name="Stelly D.M."/>
            <person name="Grimwood J."/>
            <person name="Schmutz J."/>
        </authorList>
    </citation>
    <scope>NUCLEOTIDE SEQUENCE [LARGE SCALE GENOMIC DNA]</scope>
    <source>
        <strain evidence="3">cv. 3-79</strain>
    </source>
</reference>
<dbReference type="EMBL" id="CM018207">
    <property type="protein sequence ID" value="KAB2076540.1"/>
    <property type="molecule type" value="Genomic_DNA"/>
</dbReference>